<dbReference type="KEGG" id="tot:TOT_010001175"/>
<accession>J4C329</accession>
<evidence type="ECO:0000313" key="3">
    <source>
        <dbReference type="Proteomes" id="UP000003786"/>
    </source>
</evidence>
<dbReference type="RefSeq" id="XP_009690022.1">
    <property type="nucleotide sequence ID" value="XM_009691727.1"/>
</dbReference>
<reference evidence="2 3" key="1">
    <citation type="journal article" date="2012" name="MBio">
        <title>Comparative genome analysis of three eukaryotic parasites with differing abilities to transform leukocytes reveals key mediators of Theileria-induced leukocyte transformation.</title>
        <authorList>
            <person name="Hayashida K."/>
            <person name="Hara Y."/>
            <person name="Abe T."/>
            <person name="Yamasaki C."/>
            <person name="Toyoda A."/>
            <person name="Kosuge T."/>
            <person name="Suzuki Y."/>
            <person name="Sato Y."/>
            <person name="Kawashima S."/>
            <person name="Katayama T."/>
            <person name="Wakaguri H."/>
            <person name="Inoue N."/>
            <person name="Homma K."/>
            <person name="Tada-Umezaki M."/>
            <person name="Yagi Y."/>
            <person name="Fujii Y."/>
            <person name="Habara T."/>
            <person name="Kanehisa M."/>
            <person name="Watanabe H."/>
            <person name="Ito K."/>
            <person name="Gojobori T."/>
            <person name="Sugawara H."/>
            <person name="Imanishi T."/>
            <person name="Weir W."/>
            <person name="Gardner M."/>
            <person name="Pain A."/>
            <person name="Shiels B."/>
            <person name="Hattori M."/>
            <person name="Nene V."/>
            <person name="Sugimoto C."/>
        </authorList>
    </citation>
    <scope>NUCLEOTIDE SEQUENCE [LARGE SCALE GENOMIC DNA]</scope>
    <source>
        <strain evidence="2 3">Shintoku</strain>
    </source>
</reference>
<dbReference type="GeneID" id="20713978"/>
<evidence type="ECO:0000256" key="1">
    <source>
        <dbReference type="SAM" id="MobiDB-lite"/>
    </source>
</evidence>
<evidence type="ECO:0000313" key="2">
    <source>
        <dbReference type="EMBL" id="BAM39721.1"/>
    </source>
</evidence>
<dbReference type="EMBL" id="AP011946">
    <property type="protein sequence ID" value="BAM39721.1"/>
    <property type="molecule type" value="Genomic_DNA"/>
</dbReference>
<dbReference type="Proteomes" id="UP000003786">
    <property type="component" value="Chromosome 1"/>
</dbReference>
<sequence>MGNRLLNVGMGVLAERDNDTRGMGTVITSDLTAPAPGTLTSGLSAS</sequence>
<protein>
    <submittedName>
        <fullName evidence="2">Uncharacterized protein</fullName>
    </submittedName>
</protein>
<dbReference type="AlphaFoldDB" id="J4C329"/>
<name>J4C329_THEOR</name>
<proteinExistence type="predicted"/>
<organism evidence="2 3">
    <name type="scientific">Theileria orientalis strain Shintoku</name>
    <dbReference type="NCBI Taxonomy" id="869250"/>
    <lineage>
        <taxon>Eukaryota</taxon>
        <taxon>Sar</taxon>
        <taxon>Alveolata</taxon>
        <taxon>Apicomplexa</taxon>
        <taxon>Aconoidasida</taxon>
        <taxon>Piroplasmida</taxon>
        <taxon>Theileriidae</taxon>
        <taxon>Theileria</taxon>
    </lineage>
</organism>
<keyword evidence="3" id="KW-1185">Reference proteome</keyword>
<dbReference type="VEuPathDB" id="PiroplasmaDB:TOT_010001175"/>
<feature type="region of interest" description="Disordered" evidence="1">
    <location>
        <begin position="24"/>
        <end position="46"/>
    </location>
</feature>
<gene>
    <name evidence="2" type="ORF">TOT_010001175</name>
</gene>